<evidence type="ECO:0000313" key="5">
    <source>
        <dbReference type="Proteomes" id="UP001429580"/>
    </source>
</evidence>
<evidence type="ECO:0000313" key="4">
    <source>
        <dbReference type="EMBL" id="NIJ58291.1"/>
    </source>
</evidence>
<dbReference type="Pfam" id="PF07987">
    <property type="entry name" value="DUF1775"/>
    <property type="match status" value="1"/>
</dbReference>
<evidence type="ECO:0000259" key="3">
    <source>
        <dbReference type="Pfam" id="PF07987"/>
    </source>
</evidence>
<dbReference type="CDD" id="cd08545">
    <property type="entry name" value="YcnI_like"/>
    <property type="match status" value="1"/>
</dbReference>
<feature type="domain" description="YncI copper-binding" evidence="3">
    <location>
        <begin position="24"/>
        <end position="171"/>
    </location>
</feature>
<feature type="signal peptide" evidence="2">
    <location>
        <begin position="1"/>
        <end position="20"/>
    </location>
</feature>
<keyword evidence="5" id="KW-1185">Reference proteome</keyword>
<gene>
    <name evidence="4" type="ORF">FHS82_002133</name>
</gene>
<accession>A0ABX0UZD6</accession>
<dbReference type="Proteomes" id="UP001429580">
    <property type="component" value="Unassembled WGS sequence"/>
</dbReference>
<sequence>MNILKSIIPAIALLATGATAASAHITLENQQAPVQSTYKAVFRVGHGCEGKPTTKVRVRIPEGVIAVKPQPKAGWTVEKVRGEYAKTYDYYGTPTREGVKEIVWSGGSLPDDEYDEFVLRAYLTGDLKPDTTLYFPVVQECPDGAAERWIEIPAEGKGADDYEQPAPGLKLIQKK</sequence>
<feature type="region of interest" description="Disordered" evidence="1">
    <location>
        <begin position="156"/>
        <end position="175"/>
    </location>
</feature>
<dbReference type="Gene3D" id="2.60.40.2230">
    <property type="entry name" value="Uncharacterised protein YcnI-like PF07987, DUF1775"/>
    <property type="match status" value="1"/>
</dbReference>
<dbReference type="InterPro" id="IPR012533">
    <property type="entry name" value="YcnI-copper_dom"/>
</dbReference>
<proteinExistence type="predicted"/>
<dbReference type="EMBL" id="JAASQI010000004">
    <property type="protein sequence ID" value="NIJ58291.1"/>
    <property type="molecule type" value="Genomic_DNA"/>
</dbReference>
<feature type="chain" id="PRO_5046875698" evidence="2">
    <location>
        <begin position="21"/>
        <end position="175"/>
    </location>
</feature>
<comment type="caution">
    <text evidence="4">The sequence shown here is derived from an EMBL/GenBank/DDBJ whole genome shotgun (WGS) entry which is preliminary data.</text>
</comment>
<dbReference type="InterPro" id="IPR038507">
    <property type="entry name" value="YcnI-like_sf"/>
</dbReference>
<evidence type="ECO:0000256" key="2">
    <source>
        <dbReference type="SAM" id="SignalP"/>
    </source>
</evidence>
<name>A0ABX0UZD6_9HYPH</name>
<organism evidence="4 5">
    <name type="scientific">Pseudochelatococcus lubricantis</name>
    <dbReference type="NCBI Taxonomy" id="1538102"/>
    <lineage>
        <taxon>Bacteria</taxon>
        <taxon>Pseudomonadati</taxon>
        <taxon>Pseudomonadota</taxon>
        <taxon>Alphaproteobacteria</taxon>
        <taxon>Hyphomicrobiales</taxon>
        <taxon>Chelatococcaceae</taxon>
        <taxon>Pseudochelatococcus</taxon>
    </lineage>
</organism>
<evidence type="ECO:0000256" key="1">
    <source>
        <dbReference type="SAM" id="MobiDB-lite"/>
    </source>
</evidence>
<reference evidence="4 5" key="1">
    <citation type="submission" date="2020-03" db="EMBL/GenBank/DDBJ databases">
        <title>Genomic Encyclopedia of Type Strains, Phase IV (KMG-IV): sequencing the most valuable type-strain genomes for metagenomic binning, comparative biology and taxonomic classification.</title>
        <authorList>
            <person name="Goeker M."/>
        </authorList>
    </citation>
    <scope>NUCLEOTIDE SEQUENCE [LARGE SCALE GENOMIC DNA]</scope>
    <source>
        <strain evidence="4 5">DSM 103870</strain>
    </source>
</reference>
<protein>
    <submittedName>
        <fullName evidence="4">Uncharacterized protein YcnI</fullName>
    </submittedName>
</protein>
<keyword evidence="2" id="KW-0732">Signal</keyword>